<dbReference type="InterPro" id="IPR050295">
    <property type="entry name" value="Plant_2OG-oxidoreductases"/>
</dbReference>
<evidence type="ECO:0000256" key="1">
    <source>
        <dbReference type="ARBA" id="ARBA00001961"/>
    </source>
</evidence>
<keyword evidence="14" id="KW-1185">Reference proteome</keyword>
<dbReference type="InterPro" id="IPR027443">
    <property type="entry name" value="IPNS-like_sf"/>
</dbReference>
<dbReference type="InterPro" id="IPR005123">
    <property type="entry name" value="Oxoglu/Fe-dep_dioxygenase_dom"/>
</dbReference>
<keyword evidence="8 11" id="KW-0408">Iron</keyword>
<dbReference type="PROSITE" id="PS51471">
    <property type="entry name" value="FE2OG_OXY"/>
    <property type="match status" value="1"/>
</dbReference>
<dbReference type="InterPro" id="IPR044861">
    <property type="entry name" value="IPNS-like_FE2OG_OXY"/>
</dbReference>
<organism evidence="13 14">
    <name type="scientific">Dioscorea zingiberensis</name>
    <dbReference type="NCBI Taxonomy" id="325984"/>
    <lineage>
        <taxon>Eukaryota</taxon>
        <taxon>Viridiplantae</taxon>
        <taxon>Streptophyta</taxon>
        <taxon>Embryophyta</taxon>
        <taxon>Tracheophyta</taxon>
        <taxon>Spermatophyta</taxon>
        <taxon>Magnoliopsida</taxon>
        <taxon>Liliopsida</taxon>
        <taxon>Dioscoreales</taxon>
        <taxon>Dioscoreaceae</taxon>
        <taxon>Dioscorea</taxon>
    </lineage>
</organism>
<evidence type="ECO:0000256" key="8">
    <source>
        <dbReference type="ARBA" id="ARBA00023004"/>
    </source>
</evidence>
<name>A0A9D5D5D3_9LILI</name>
<evidence type="ECO:0000313" key="14">
    <source>
        <dbReference type="Proteomes" id="UP001085076"/>
    </source>
</evidence>
<evidence type="ECO:0000256" key="3">
    <source>
        <dbReference type="ARBA" id="ARBA00004496"/>
    </source>
</evidence>
<dbReference type="OrthoDB" id="288590at2759"/>
<evidence type="ECO:0000256" key="9">
    <source>
        <dbReference type="ARBA" id="ARBA00023242"/>
    </source>
</evidence>
<gene>
    <name evidence="13" type="ORF">J5N97_002983</name>
</gene>
<dbReference type="Pfam" id="PF14226">
    <property type="entry name" value="DIOX_N"/>
    <property type="match status" value="2"/>
</dbReference>
<dbReference type="GO" id="GO:0005737">
    <property type="term" value="C:cytoplasm"/>
    <property type="evidence" value="ECO:0007669"/>
    <property type="project" value="UniProtKB-SubCell"/>
</dbReference>
<reference evidence="13" key="2">
    <citation type="journal article" date="2022" name="Hortic Res">
        <title>The genome of Dioscorea zingiberensis sheds light on the biosynthesis, origin and evolution of the medicinally important diosgenin saponins.</title>
        <authorList>
            <person name="Li Y."/>
            <person name="Tan C."/>
            <person name="Li Z."/>
            <person name="Guo J."/>
            <person name="Li S."/>
            <person name="Chen X."/>
            <person name="Wang C."/>
            <person name="Dai X."/>
            <person name="Yang H."/>
            <person name="Song W."/>
            <person name="Hou L."/>
            <person name="Xu J."/>
            <person name="Tong Z."/>
            <person name="Xu A."/>
            <person name="Yuan X."/>
            <person name="Wang W."/>
            <person name="Yang Q."/>
            <person name="Chen L."/>
            <person name="Sun Z."/>
            <person name="Wang K."/>
            <person name="Pan B."/>
            <person name="Chen J."/>
            <person name="Bao Y."/>
            <person name="Liu F."/>
            <person name="Qi X."/>
            <person name="Gang D.R."/>
            <person name="Wen J."/>
            <person name="Li J."/>
        </authorList>
    </citation>
    <scope>NUCLEOTIDE SEQUENCE</scope>
    <source>
        <strain evidence="13">Dzin_1.0</strain>
    </source>
</reference>
<dbReference type="AlphaFoldDB" id="A0A9D5D5D3"/>
<dbReference type="GO" id="GO:0046872">
    <property type="term" value="F:metal ion binding"/>
    <property type="evidence" value="ECO:0007669"/>
    <property type="project" value="UniProtKB-KW"/>
</dbReference>
<dbReference type="GO" id="GO:0005634">
    <property type="term" value="C:nucleus"/>
    <property type="evidence" value="ECO:0007669"/>
    <property type="project" value="UniProtKB-SubCell"/>
</dbReference>
<evidence type="ECO:0000256" key="11">
    <source>
        <dbReference type="RuleBase" id="RU003682"/>
    </source>
</evidence>
<feature type="domain" description="Fe2OG dioxygenase" evidence="12">
    <location>
        <begin position="302"/>
        <end position="405"/>
    </location>
</feature>
<protein>
    <recommendedName>
        <fullName evidence="12">Fe2OG dioxygenase domain-containing protein</fullName>
    </recommendedName>
</protein>
<comment type="caution">
    <text evidence="13">The sequence shown here is derived from an EMBL/GenBank/DDBJ whole genome shotgun (WGS) entry which is preliminary data.</text>
</comment>
<dbReference type="Proteomes" id="UP001085076">
    <property type="component" value="Miscellaneous, Linkage group lg01"/>
</dbReference>
<keyword evidence="6 11" id="KW-0479">Metal-binding</keyword>
<comment type="subcellular location">
    <subcellularLocation>
        <location evidence="3">Cytoplasm</location>
    </subcellularLocation>
    <subcellularLocation>
        <location evidence="2">Nucleus</location>
    </subcellularLocation>
</comment>
<evidence type="ECO:0000313" key="13">
    <source>
        <dbReference type="EMBL" id="KAJ0984627.1"/>
    </source>
</evidence>
<dbReference type="FunFam" id="2.60.120.330:FF:000015">
    <property type="entry name" value="Protein DMR6-LIKE OXYGENASE 1"/>
    <property type="match status" value="1"/>
</dbReference>
<sequence length="456" mass="51293">MNEEIPVIDFSTLAGGAAEERAQVIHHLETVSHDWGFFMVVSNGVPKRLMDEMLDACEGFFNLSEDEKQVYNVKHVLVDPVRFGTSLNTSMEKISKLCFISSLMAAQPLLPLFKYSTIKEISDSGDLSSLPSCYSCRGPDIDGPTETLEEEVPIIDFSLLVGGTAKQRTQVIQDLGKACRDWGFFMVVNHGVPKSLMEAMLNACMGFFNMREDEKQEYNEKHVLDPIRHGTSFNTSVDKVRYWRDYLKVFVHPDFHSPAKPSGFREISVEYATRTREMTKELLKAIWESLELKPDDMEEALDLNSCFQILVANLYPPCPQPELTLGIPPHSDHGLLTVLLENGVNGLKVEHNGKWVHVKSLPNSFLVNTGDQLEIVSNGKYKSVVHQAEVNASSTRMSLVTLVGPSLDNVVVPAPQLVKHKHQLAYNGMKYRDFLEHQQANPLLVKSLLDLLRLHN</sequence>
<comment type="function">
    <text evidence="10">Involved in the regulation of shoot development and salicylic acid (SA) homeostasis.</text>
</comment>
<keyword evidence="9" id="KW-0539">Nucleus</keyword>
<dbReference type="EMBL" id="JAGGNH010000001">
    <property type="protein sequence ID" value="KAJ0984627.1"/>
    <property type="molecule type" value="Genomic_DNA"/>
</dbReference>
<evidence type="ECO:0000256" key="5">
    <source>
        <dbReference type="ARBA" id="ARBA00022490"/>
    </source>
</evidence>
<proteinExistence type="inferred from homology"/>
<dbReference type="InterPro" id="IPR026992">
    <property type="entry name" value="DIOX_N"/>
</dbReference>
<dbReference type="SUPFAM" id="SSF51197">
    <property type="entry name" value="Clavaminate synthase-like"/>
    <property type="match status" value="2"/>
</dbReference>
<keyword evidence="5" id="KW-0963">Cytoplasm</keyword>
<dbReference type="Gene3D" id="2.60.120.330">
    <property type="entry name" value="B-lactam Antibiotic, Isopenicillin N Synthase, Chain"/>
    <property type="match status" value="2"/>
</dbReference>
<evidence type="ECO:0000256" key="7">
    <source>
        <dbReference type="ARBA" id="ARBA00023002"/>
    </source>
</evidence>
<evidence type="ECO:0000256" key="10">
    <source>
        <dbReference type="ARBA" id="ARBA00059922"/>
    </source>
</evidence>
<accession>A0A9D5D5D3</accession>
<evidence type="ECO:0000256" key="4">
    <source>
        <dbReference type="ARBA" id="ARBA00008056"/>
    </source>
</evidence>
<evidence type="ECO:0000256" key="6">
    <source>
        <dbReference type="ARBA" id="ARBA00022723"/>
    </source>
</evidence>
<dbReference type="PANTHER" id="PTHR47991">
    <property type="entry name" value="OXOGLUTARATE/IRON-DEPENDENT DIOXYGENASE"/>
    <property type="match status" value="1"/>
</dbReference>
<comment type="similarity">
    <text evidence="4 11">Belongs to the iron/ascorbate-dependent oxidoreductase family.</text>
</comment>
<keyword evidence="7 11" id="KW-0560">Oxidoreductase</keyword>
<comment type="cofactor">
    <cofactor evidence="1">
        <name>L-ascorbate</name>
        <dbReference type="ChEBI" id="CHEBI:38290"/>
    </cofactor>
</comment>
<evidence type="ECO:0000256" key="2">
    <source>
        <dbReference type="ARBA" id="ARBA00004123"/>
    </source>
</evidence>
<dbReference type="GO" id="GO:0016491">
    <property type="term" value="F:oxidoreductase activity"/>
    <property type="evidence" value="ECO:0007669"/>
    <property type="project" value="UniProtKB-KW"/>
</dbReference>
<reference evidence="13" key="1">
    <citation type="submission" date="2021-03" db="EMBL/GenBank/DDBJ databases">
        <authorList>
            <person name="Li Z."/>
            <person name="Yang C."/>
        </authorList>
    </citation>
    <scope>NUCLEOTIDE SEQUENCE</scope>
    <source>
        <strain evidence="13">Dzin_1.0</strain>
        <tissue evidence="13">Leaf</tissue>
    </source>
</reference>
<evidence type="ECO:0000259" key="12">
    <source>
        <dbReference type="PROSITE" id="PS51471"/>
    </source>
</evidence>
<dbReference type="Pfam" id="PF03171">
    <property type="entry name" value="2OG-FeII_Oxy"/>
    <property type="match status" value="1"/>
</dbReference>